<protein>
    <submittedName>
        <fullName evidence="1">Uncharacterized protein</fullName>
    </submittedName>
</protein>
<accession>A0A564YCE9</accession>
<dbReference type="Proteomes" id="UP000321570">
    <property type="component" value="Unassembled WGS sequence"/>
</dbReference>
<dbReference type="AlphaFoldDB" id="A0A564YCE9"/>
<name>A0A564YCE9_HYMDI</name>
<evidence type="ECO:0000313" key="1">
    <source>
        <dbReference type="EMBL" id="VUZ44263.1"/>
    </source>
</evidence>
<reference evidence="1 2" key="1">
    <citation type="submission" date="2019-07" db="EMBL/GenBank/DDBJ databases">
        <authorList>
            <person name="Jastrzebski P J."/>
            <person name="Paukszto L."/>
            <person name="Jastrzebski P J."/>
        </authorList>
    </citation>
    <scope>NUCLEOTIDE SEQUENCE [LARGE SCALE GENOMIC DNA]</scope>
    <source>
        <strain evidence="1 2">WMS-il1</strain>
    </source>
</reference>
<feature type="non-terminal residue" evidence="1">
    <location>
        <position position="1"/>
    </location>
</feature>
<dbReference type="EMBL" id="CABIJS010000123">
    <property type="protein sequence ID" value="VUZ44263.1"/>
    <property type="molecule type" value="Genomic_DNA"/>
</dbReference>
<evidence type="ECO:0000313" key="2">
    <source>
        <dbReference type="Proteomes" id="UP000321570"/>
    </source>
</evidence>
<sequence>RVKPAYLNKLLTEDAISVFHPNPPVKEIERPIQVTHIGRHIPSVSSAISYSLPKSMTFGLSRTIIMDQFTAILSPLRSSRLRGG</sequence>
<keyword evidence="2" id="KW-1185">Reference proteome</keyword>
<proteinExistence type="predicted"/>
<gene>
    <name evidence="1" type="ORF">WMSIL1_LOCUS4405</name>
</gene>
<organism evidence="1 2">
    <name type="scientific">Hymenolepis diminuta</name>
    <name type="common">Rat tapeworm</name>
    <dbReference type="NCBI Taxonomy" id="6216"/>
    <lineage>
        <taxon>Eukaryota</taxon>
        <taxon>Metazoa</taxon>
        <taxon>Spiralia</taxon>
        <taxon>Lophotrochozoa</taxon>
        <taxon>Platyhelminthes</taxon>
        <taxon>Cestoda</taxon>
        <taxon>Eucestoda</taxon>
        <taxon>Cyclophyllidea</taxon>
        <taxon>Hymenolepididae</taxon>
        <taxon>Hymenolepis</taxon>
    </lineage>
</organism>